<keyword evidence="7" id="KW-0315">Glutamine amidotransferase</keyword>
<dbReference type="PIRSF" id="PIRSF000495">
    <property type="entry name" value="Amidotransf_hisH"/>
    <property type="match status" value="1"/>
</dbReference>
<proteinExistence type="inferred from homology"/>
<comment type="catalytic activity">
    <reaction evidence="10">
        <text>5-[(5-phospho-1-deoxy-D-ribulos-1-ylimino)methylamino]-1-(5-phospho-beta-D-ribosyl)imidazole-4-carboxamide + L-glutamine = D-erythro-1-(imidazol-4-yl)glycerol 3-phosphate + 5-amino-1-(5-phospho-beta-D-ribosyl)imidazole-4-carboxamide + L-glutamate + H(+)</text>
        <dbReference type="Rhea" id="RHEA:24793"/>
        <dbReference type="ChEBI" id="CHEBI:15378"/>
        <dbReference type="ChEBI" id="CHEBI:29985"/>
        <dbReference type="ChEBI" id="CHEBI:58278"/>
        <dbReference type="ChEBI" id="CHEBI:58359"/>
        <dbReference type="ChEBI" id="CHEBI:58475"/>
        <dbReference type="ChEBI" id="CHEBI:58525"/>
        <dbReference type="EC" id="4.3.2.10"/>
    </reaction>
</comment>
<name>A0A3B1BW84_9ZZZZ</name>
<accession>A0A3B1BW84</accession>
<dbReference type="CDD" id="cd01748">
    <property type="entry name" value="GATase1_IGP_Synthase"/>
    <property type="match status" value="1"/>
</dbReference>
<dbReference type="InterPro" id="IPR029062">
    <property type="entry name" value="Class_I_gatase-like"/>
</dbReference>
<feature type="domain" description="Glutamine amidotransferase" evidence="12">
    <location>
        <begin position="5"/>
        <end position="200"/>
    </location>
</feature>
<dbReference type="UniPathway" id="UPA00031">
    <property type="reaction ID" value="UER00010"/>
</dbReference>
<dbReference type="HAMAP" id="MF_00278">
    <property type="entry name" value="HisH"/>
    <property type="match status" value="1"/>
</dbReference>
<evidence type="ECO:0000256" key="3">
    <source>
        <dbReference type="ARBA" id="ARBA00011152"/>
    </source>
</evidence>
<comment type="pathway">
    <text evidence="2">Amino-acid biosynthesis; L-histidine biosynthesis; L-histidine from 5-phospho-alpha-D-ribose 1-diphosphate: step 5/9.</text>
</comment>
<dbReference type="Pfam" id="PF00117">
    <property type="entry name" value="GATase"/>
    <property type="match status" value="1"/>
</dbReference>
<reference evidence="13" key="1">
    <citation type="submission" date="2018-06" db="EMBL/GenBank/DDBJ databases">
        <authorList>
            <person name="Zhirakovskaya E."/>
        </authorList>
    </citation>
    <scope>NUCLEOTIDE SEQUENCE</scope>
</reference>
<dbReference type="SUPFAM" id="SSF52317">
    <property type="entry name" value="Class I glutamine amidotransferase-like"/>
    <property type="match status" value="1"/>
</dbReference>
<keyword evidence="6" id="KW-0378">Hydrolase</keyword>
<keyword evidence="13" id="KW-0808">Transferase</keyword>
<protein>
    <submittedName>
        <fullName evidence="13">Imidazole glycerol phosphate synthase amidotransferase subunit</fullName>
        <ecNumber evidence="13">2.4.2.-</ecNumber>
    </submittedName>
</protein>
<keyword evidence="5" id="KW-0028">Amino-acid biosynthesis</keyword>
<comment type="subunit">
    <text evidence="3">Heterodimer of HisH and HisF.</text>
</comment>
<dbReference type="GO" id="GO:0004359">
    <property type="term" value="F:glutaminase activity"/>
    <property type="evidence" value="ECO:0007669"/>
    <property type="project" value="UniProtKB-EC"/>
</dbReference>
<dbReference type="NCBIfam" id="TIGR01855">
    <property type="entry name" value="IMP_synth_hisH"/>
    <property type="match status" value="1"/>
</dbReference>
<dbReference type="EMBL" id="UOGA01000055">
    <property type="protein sequence ID" value="VAX16094.1"/>
    <property type="molecule type" value="Genomic_DNA"/>
</dbReference>
<comment type="catalytic activity">
    <reaction evidence="11">
        <text>L-glutamine + H2O = L-glutamate + NH4(+)</text>
        <dbReference type="Rhea" id="RHEA:15889"/>
        <dbReference type="ChEBI" id="CHEBI:15377"/>
        <dbReference type="ChEBI" id="CHEBI:28938"/>
        <dbReference type="ChEBI" id="CHEBI:29985"/>
        <dbReference type="ChEBI" id="CHEBI:58359"/>
        <dbReference type="EC" id="3.5.1.2"/>
    </reaction>
</comment>
<evidence type="ECO:0000256" key="1">
    <source>
        <dbReference type="ARBA" id="ARBA00004496"/>
    </source>
</evidence>
<dbReference type="FunFam" id="3.40.50.880:FF:000009">
    <property type="entry name" value="Imidazole glycerol phosphate synthase subunit HisH"/>
    <property type="match status" value="1"/>
</dbReference>
<comment type="subcellular location">
    <subcellularLocation>
        <location evidence="1">Cytoplasm</location>
    </subcellularLocation>
</comment>
<keyword evidence="13" id="KW-0328">Glycosyltransferase</keyword>
<keyword evidence="8" id="KW-0368">Histidine biosynthesis</keyword>
<gene>
    <name evidence="13" type="ORF">MNBD_NITROSPINAE04-2342</name>
</gene>
<dbReference type="AlphaFoldDB" id="A0A3B1BW84"/>
<evidence type="ECO:0000256" key="5">
    <source>
        <dbReference type="ARBA" id="ARBA00022605"/>
    </source>
</evidence>
<dbReference type="Gene3D" id="3.40.50.880">
    <property type="match status" value="1"/>
</dbReference>
<evidence type="ECO:0000256" key="2">
    <source>
        <dbReference type="ARBA" id="ARBA00005091"/>
    </source>
</evidence>
<evidence type="ECO:0000259" key="12">
    <source>
        <dbReference type="Pfam" id="PF00117"/>
    </source>
</evidence>
<sequence length="205" mass="22220">MSIVIVDYDVGNLRSVQKGLEKAGASAKISRDKEDISSATALVLPGVGAFAECMKNLGLYDLLDPVRDFIGSGRPFLGICVGYQLLFEESEEFGHCKGIGALKGKCVKFDSNGASGFKIPHMGWNKVDFVKPGRLFEGVADGSDFYFVHSFYPVPEEEIAVSTTNYGVDFASSVEKGNIFATQFHPEKSQRAGLKVLENFSKLSG</sequence>
<evidence type="ECO:0000256" key="6">
    <source>
        <dbReference type="ARBA" id="ARBA00022801"/>
    </source>
</evidence>
<dbReference type="InterPro" id="IPR017926">
    <property type="entry name" value="GATASE"/>
</dbReference>
<dbReference type="EC" id="2.4.2.-" evidence="13"/>
<dbReference type="PANTHER" id="PTHR42701:SF1">
    <property type="entry name" value="IMIDAZOLE GLYCEROL PHOSPHATE SYNTHASE SUBUNIT HISH"/>
    <property type="match status" value="1"/>
</dbReference>
<evidence type="ECO:0000256" key="4">
    <source>
        <dbReference type="ARBA" id="ARBA00022490"/>
    </source>
</evidence>
<evidence type="ECO:0000256" key="7">
    <source>
        <dbReference type="ARBA" id="ARBA00022962"/>
    </source>
</evidence>
<dbReference type="GO" id="GO:0016829">
    <property type="term" value="F:lyase activity"/>
    <property type="evidence" value="ECO:0007669"/>
    <property type="project" value="UniProtKB-KW"/>
</dbReference>
<dbReference type="PANTHER" id="PTHR42701">
    <property type="entry name" value="IMIDAZOLE GLYCEROL PHOSPHATE SYNTHASE SUBUNIT HISH"/>
    <property type="match status" value="1"/>
</dbReference>
<dbReference type="GO" id="GO:0005737">
    <property type="term" value="C:cytoplasm"/>
    <property type="evidence" value="ECO:0007669"/>
    <property type="project" value="UniProtKB-SubCell"/>
</dbReference>
<keyword evidence="9" id="KW-0456">Lyase</keyword>
<dbReference type="InterPro" id="IPR010139">
    <property type="entry name" value="Imidazole-glycPsynth_HisH"/>
</dbReference>
<evidence type="ECO:0000256" key="11">
    <source>
        <dbReference type="ARBA" id="ARBA00049534"/>
    </source>
</evidence>
<dbReference type="GO" id="GO:0000105">
    <property type="term" value="P:L-histidine biosynthetic process"/>
    <property type="evidence" value="ECO:0007669"/>
    <property type="project" value="UniProtKB-UniPathway"/>
</dbReference>
<evidence type="ECO:0000256" key="10">
    <source>
        <dbReference type="ARBA" id="ARBA00047838"/>
    </source>
</evidence>
<organism evidence="13">
    <name type="scientific">hydrothermal vent metagenome</name>
    <dbReference type="NCBI Taxonomy" id="652676"/>
    <lineage>
        <taxon>unclassified sequences</taxon>
        <taxon>metagenomes</taxon>
        <taxon>ecological metagenomes</taxon>
    </lineage>
</organism>
<dbReference type="GO" id="GO:0000107">
    <property type="term" value="F:imidazoleglycerol-phosphate synthase activity"/>
    <property type="evidence" value="ECO:0007669"/>
    <property type="project" value="TreeGrafter"/>
</dbReference>
<evidence type="ECO:0000256" key="9">
    <source>
        <dbReference type="ARBA" id="ARBA00023239"/>
    </source>
</evidence>
<evidence type="ECO:0000313" key="13">
    <source>
        <dbReference type="EMBL" id="VAX16094.1"/>
    </source>
</evidence>
<keyword evidence="4" id="KW-0963">Cytoplasm</keyword>
<evidence type="ECO:0000256" key="8">
    <source>
        <dbReference type="ARBA" id="ARBA00023102"/>
    </source>
</evidence>
<dbReference type="PROSITE" id="PS51273">
    <property type="entry name" value="GATASE_TYPE_1"/>
    <property type="match status" value="1"/>
</dbReference>